<keyword evidence="2" id="KW-0732">Signal</keyword>
<evidence type="ECO:0000313" key="3">
    <source>
        <dbReference type="Proteomes" id="UP000887565"/>
    </source>
</evidence>
<evidence type="ECO:0000256" key="1">
    <source>
        <dbReference type="SAM" id="MobiDB-lite"/>
    </source>
</evidence>
<accession>A0A915KFE8</accession>
<feature type="compositionally biased region" description="Basic residues" evidence="1">
    <location>
        <begin position="67"/>
        <end position="77"/>
    </location>
</feature>
<evidence type="ECO:0000256" key="2">
    <source>
        <dbReference type="SAM" id="SignalP"/>
    </source>
</evidence>
<feature type="compositionally biased region" description="Polar residues" evidence="1">
    <location>
        <begin position="51"/>
        <end position="64"/>
    </location>
</feature>
<keyword evidence="3" id="KW-1185">Reference proteome</keyword>
<dbReference type="Proteomes" id="UP000887565">
    <property type="component" value="Unplaced"/>
</dbReference>
<protein>
    <submittedName>
        <fullName evidence="4">Uncharacterized protein</fullName>
    </submittedName>
</protein>
<sequence length="104" mass="11949">MKHIMMESLLSLILAMCLVFWSTCSSMRTGKRLLDLRGSYDQYDLIDRGQSHQQIQSPTHSRSSYPRPRKAQRRRKKGFDTLHGDALGFGVGLFDEKSESELTI</sequence>
<organism evidence="3 4">
    <name type="scientific">Romanomermis culicivorax</name>
    <name type="common">Nematode worm</name>
    <dbReference type="NCBI Taxonomy" id="13658"/>
    <lineage>
        <taxon>Eukaryota</taxon>
        <taxon>Metazoa</taxon>
        <taxon>Ecdysozoa</taxon>
        <taxon>Nematoda</taxon>
        <taxon>Enoplea</taxon>
        <taxon>Dorylaimia</taxon>
        <taxon>Mermithida</taxon>
        <taxon>Mermithoidea</taxon>
        <taxon>Mermithidae</taxon>
        <taxon>Romanomermis</taxon>
    </lineage>
</organism>
<proteinExistence type="predicted"/>
<name>A0A915KFE8_ROMCU</name>
<reference evidence="4" key="1">
    <citation type="submission" date="2022-11" db="UniProtKB">
        <authorList>
            <consortium name="WormBaseParasite"/>
        </authorList>
    </citation>
    <scope>IDENTIFICATION</scope>
</reference>
<dbReference type="AlphaFoldDB" id="A0A915KFE8"/>
<dbReference type="WBParaSite" id="nRc.2.0.1.t37442-RA">
    <property type="protein sequence ID" value="nRc.2.0.1.t37442-RA"/>
    <property type="gene ID" value="nRc.2.0.1.g37442"/>
</dbReference>
<feature type="region of interest" description="Disordered" evidence="1">
    <location>
        <begin position="49"/>
        <end position="82"/>
    </location>
</feature>
<feature type="chain" id="PRO_5037525956" evidence="2">
    <location>
        <begin position="27"/>
        <end position="104"/>
    </location>
</feature>
<evidence type="ECO:0000313" key="4">
    <source>
        <dbReference type="WBParaSite" id="nRc.2.0.1.t37442-RA"/>
    </source>
</evidence>
<feature type="signal peptide" evidence="2">
    <location>
        <begin position="1"/>
        <end position="26"/>
    </location>
</feature>